<accession>A0A3B1BPU9</accession>
<dbReference type="Gene3D" id="3.40.50.720">
    <property type="entry name" value="NAD(P)-binding Rossmann-like Domain"/>
    <property type="match status" value="1"/>
</dbReference>
<dbReference type="GO" id="GO:0016491">
    <property type="term" value="F:oxidoreductase activity"/>
    <property type="evidence" value="ECO:0007669"/>
    <property type="project" value="UniProtKB-KW"/>
</dbReference>
<evidence type="ECO:0000256" key="1">
    <source>
        <dbReference type="ARBA" id="ARBA00006484"/>
    </source>
</evidence>
<dbReference type="InterPro" id="IPR036291">
    <property type="entry name" value="NAD(P)-bd_dom_sf"/>
</dbReference>
<dbReference type="InterPro" id="IPR002347">
    <property type="entry name" value="SDR_fam"/>
</dbReference>
<dbReference type="AlphaFoldDB" id="A0A3B1BPU9"/>
<protein>
    <submittedName>
        <fullName evidence="3">FolM Alternative dihydrofolate reductase 1</fullName>
    </submittedName>
</protein>
<dbReference type="NCBIfam" id="NF006598">
    <property type="entry name" value="PRK09135.1"/>
    <property type="match status" value="1"/>
</dbReference>
<comment type="similarity">
    <text evidence="1">Belongs to the short-chain dehydrogenases/reductases (SDR) family.</text>
</comment>
<proteinExistence type="inferred from homology"/>
<keyword evidence="2" id="KW-0560">Oxidoreductase</keyword>
<dbReference type="EMBL" id="UOFY01000027">
    <property type="protein sequence ID" value="VAX08365.1"/>
    <property type="molecule type" value="Genomic_DNA"/>
</dbReference>
<organism evidence="3">
    <name type="scientific">hydrothermal vent metagenome</name>
    <dbReference type="NCBI Taxonomy" id="652676"/>
    <lineage>
        <taxon>unclassified sequences</taxon>
        <taxon>metagenomes</taxon>
        <taxon>ecological metagenomes</taxon>
    </lineage>
</organism>
<dbReference type="FunFam" id="3.40.50.720:FF:000084">
    <property type="entry name" value="Short-chain dehydrogenase reductase"/>
    <property type="match status" value="1"/>
</dbReference>
<name>A0A3B1BPU9_9ZZZZ</name>
<evidence type="ECO:0000256" key="2">
    <source>
        <dbReference type="ARBA" id="ARBA00023002"/>
    </source>
</evidence>
<dbReference type="PANTHER" id="PTHR43639:SF1">
    <property type="entry name" value="SHORT-CHAIN DEHYDROGENASE_REDUCTASE FAMILY PROTEIN"/>
    <property type="match status" value="1"/>
</dbReference>
<evidence type="ECO:0000313" key="3">
    <source>
        <dbReference type="EMBL" id="VAX08365.1"/>
    </source>
</evidence>
<reference evidence="3" key="1">
    <citation type="submission" date="2018-06" db="EMBL/GenBank/DDBJ databases">
        <authorList>
            <person name="Zhirakovskaya E."/>
        </authorList>
    </citation>
    <scope>NUCLEOTIDE SEQUENCE</scope>
</reference>
<sequence length="244" mass="26728">MLSNKVALITGAAHRIGATTARLLHAEGMNLVLHYRSSRDAAQALQKQMLAERPDSVILVQTDLHKIDNLPALVKEAIDGWGRLDALINNASSFYPTPINKASEKDWDELMGTNLKAPFFLSKAAAAQLKRNHGCIVNMVDIHADRPLKAHPIYSMAKAGLVMMTRALASELGPEVRVNGVAPGAIMWPENIDDLTKQRIVSRTFLKRKGEPDDIARAILYLIKDAQYTSGQILTVDGGRSLNS</sequence>
<dbReference type="PRINTS" id="PR00080">
    <property type="entry name" value="SDRFAMILY"/>
</dbReference>
<dbReference type="Pfam" id="PF13561">
    <property type="entry name" value="adh_short_C2"/>
    <property type="match status" value="1"/>
</dbReference>
<dbReference type="PROSITE" id="PS00061">
    <property type="entry name" value="ADH_SHORT"/>
    <property type="match status" value="1"/>
</dbReference>
<dbReference type="InterPro" id="IPR020904">
    <property type="entry name" value="Sc_DH/Rdtase_CS"/>
</dbReference>
<dbReference type="SUPFAM" id="SSF51735">
    <property type="entry name" value="NAD(P)-binding Rossmann-fold domains"/>
    <property type="match status" value="1"/>
</dbReference>
<gene>
    <name evidence="3" type="ORF">MNBD_GAMMA25-542</name>
</gene>
<dbReference type="PANTHER" id="PTHR43639">
    <property type="entry name" value="OXIDOREDUCTASE, SHORT-CHAIN DEHYDROGENASE/REDUCTASE FAMILY (AFU_ORTHOLOGUE AFUA_5G02870)"/>
    <property type="match status" value="1"/>
</dbReference>
<dbReference type="PRINTS" id="PR00081">
    <property type="entry name" value="GDHRDH"/>
</dbReference>